<protein>
    <submittedName>
        <fullName evidence="4">Alkaline phosphatase family protein</fullName>
    </submittedName>
</protein>
<dbReference type="InterPro" id="IPR018946">
    <property type="entry name" value="PhoD-like_MPP"/>
</dbReference>
<accession>A0ABX1GRE6</accession>
<dbReference type="Pfam" id="PF25077">
    <property type="entry name" value="DUF7800"/>
    <property type="match status" value="1"/>
</dbReference>
<evidence type="ECO:0000256" key="1">
    <source>
        <dbReference type="SAM" id="SignalP"/>
    </source>
</evidence>
<sequence length="447" mass="52342">MKKPLLILIVILLLGFPESFAQDKLQSGPMVGYSTMREVLLWVQTKETAEVYFEYYDKENTEQRFQTEKLNTVHKQGFVAKLIADKVLPGKTYSYELFVDGERVERDYPMEFQSQTLWQWRTDPPEVEFVVGSCNYVNEERFDRPGKPYGSDFEIFEAIHEKRPDFMLWLGDNTYLREPDWNSRTGFLHRYTHTRSLPEVQPLLASTHHYAIWDDHDFGPNDSDGSFWLKKTASEVFKLFWGNPNYDVINEGGITGSFQWADLHFFLLDNRYFRTSNNNDAVERQMLGKKQIDWLINAMSSSYAPFKFVCIGGQVLSTEAMHENYATFPIEQRYLLDKIREAKIEGVIFLDGDRHHTGLSRMQESRDVYPIYDLTCSSLTAGAYPNNEELNQYRLEETLFGEHNFGLLKVTGPRTDRVLKMTILDKDGSEVWSKDIRAKELRYKKRN</sequence>
<dbReference type="InterPro" id="IPR038607">
    <property type="entry name" value="PhoD-like_sf"/>
</dbReference>
<dbReference type="CDD" id="cd07389">
    <property type="entry name" value="MPP_PhoD"/>
    <property type="match status" value="1"/>
</dbReference>
<feature type="signal peptide" evidence="1">
    <location>
        <begin position="1"/>
        <end position="21"/>
    </location>
</feature>
<evidence type="ECO:0000259" key="2">
    <source>
        <dbReference type="Pfam" id="PF09423"/>
    </source>
</evidence>
<feature type="domain" description="DUF7800" evidence="3">
    <location>
        <begin position="23"/>
        <end position="115"/>
    </location>
</feature>
<dbReference type="InterPro" id="IPR056702">
    <property type="entry name" value="DUF7800"/>
</dbReference>
<dbReference type="PANTHER" id="PTHR33987:SF1">
    <property type="entry name" value="CALCINEURIN-LIKE METALLO-PHOSPHOESTERASE SUPERFAMILY PROTEIN"/>
    <property type="match status" value="1"/>
</dbReference>
<feature type="domain" description="PhoD-like phosphatase metallophosphatase" evidence="2">
    <location>
        <begin position="151"/>
        <end position="393"/>
    </location>
</feature>
<name>A0ABX1GRE6_9FLAO</name>
<reference evidence="4 5" key="1">
    <citation type="submission" date="2020-04" db="EMBL/GenBank/DDBJ databases">
        <authorList>
            <person name="Yoon J."/>
        </authorList>
    </citation>
    <scope>NUCLEOTIDE SEQUENCE [LARGE SCALE GENOMIC DNA]</scope>
    <source>
        <strain evidence="4 5">DJ-13</strain>
    </source>
</reference>
<dbReference type="Pfam" id="PF09423">
    <property type="entry name" value="PhoD"/>
    <property type="match status" value="1"/>
</dbReference>
<evidence type="ECO:0000259" key="3">
    <source>
        <dbReference type="Pfam" id="PF25077"/>
    </source>
</evidence>
<keyword evidence="1" id="KW-0732">Signal</keyword>
<evidence type="ECO:0000313" key="4">
    <source>
        <dbReference type="EMBL" id="NKI32174.1"/>
    </source>
</evidence>
<gene>
    <name evidence="4" type="ORF">HCU67_09495</name>
</gene>
<dbReference type="RefSeq" id="WP_168552391.1">
    <property type="nucleotide sequence ID" value="NZ_JAAWWL010000002.1"/>
</dbReference>
<evidence type="ECO:0000313" key="5">
    <source>
        <dbReference type="Proteomes" id="UP000718451"/>
    </source>
</evidence>
<dbReference type="InterPro" id="IPR029052">
    <property type="entry name" value="Metallo-depent_PP-like"/>
</dbReference>
<keyword evidence="5" id="KW-1185">Reference proteome</keyword>
<organism evidence="4 5">
    <name type="scientific">Croceivirga thetidis</name>
    <dbReference type="NCBI Taxonomy" id="2721623"/>
    <lineage>
        <taxon>Bacteria</taxon>
        <taxon>Pseudomonadati</taxon>
        <taxon>Bacteroidota</taxon>
        <taxon>Flavobacteriia</taxon>
        <taxon>Flavobacteriales</taxon>
        <taxon>Flavobacteriaceae</taxon>
        <taxon>Croceivirga</taxon>
    </lineage>
</organism>
<proteinExistence type="predicted"/>
<dbReference type="EMBL" id="JAAWWL010000002">
    <property type="protein sequence ID" value="NKI32174.1"/>
    <property type="molecule type" value="Genomic_DNA"/>
</dbReference>
<dbReference type="SUPFAM" id="SSF56300">
    <property type="entry name" value="Metallo-dependent phosphatases"/>
    <property type="match status" value="1"/>
</dbReference>
<dbReference type="PANTHER" id="PTHR33987">
    <property type="entry name" value="CALCINEURIN-LIKE METALLO-PHOSPHOESTERASE SUPERFAMILY PROTEIN"/>
    <property type="match status" value="1"/>
</dbReference>
<comment type="caution">
    <text evidence="4">The sequence shown here is derived from an EMBL/GenBank/DDBJ whole genome shotgun (WGS) entry which is preliminary data.</text>
</comment>
<dbReference type="Proteomes" id="UP000718451">
    <property type="component" value="Unassembled WGS sequence"/>
</dbReference>
<feature type="chain" id="PRO_5045185413" evidence="1">
    <location>
        <begin position="22"/>
        <end position="447"/>
    </location>
</feature>
<dbReference type="Gene3D" id="3.60.21.70">
    <property type="entry name" value="PhoD-like phosphatase"/>
    <property type="match status" value="1"/>
</dbReference>